<name>A0A0F8XYA4_9ZZZZ</name>
<reference evidence="1" key="1">
    <citation type="journal article" date="2015" name="Nature">
        <title>Complex archaea that bridge the gap between prokaryotes and eukaryotes.</title>
        <authorList>
            <person name="Spang A."/>
            <person name="Saw J.H."/>
            <person name="Jorgensen S.L."/>
            <person name="Zaremba-Niedzwiedzka K."/>
            <person name="Martijn J."/>
            <person name="Lind A.E."/>
            <person name="van Eijk R."/>
            <person name="Schleper C."/>
            <person name="Guy L."/>
            <person name="Ettema T.J."/>
        </authorList>
    </citation>
    <scope>NUCLEOTIDE SEQUENCE</scope>
</reference>
<accession>A0A0F8XYA4</accession>
<protein>
    <submittedName>
        <fullName evidence="1">Uncharacterized protein</fullName>
    </submittedName>
</protein>
<evidence type="ECO:0000313" key="1">
    <source>
        <dbReference type="EMBL" id="KKK74077.1"/>
    </source>
</evidence>
<sequence length="225" mass="23973">DNPDRRGLRFSVPYSCRMSGIFALMSLSGDANIEVYNSDGVTIHETITLDNDIRSAFGAVGTVFRNLVTPLELTKDTFYWIILYPTTGTNIALYLLDVTDDGASEAMNAIDGGVNFHYTTVNGSPSVEGDYTQTLTRRPMIGLILDQLDNGVAVCDFPALGDVEKGVVFDDGSKTGTFKEPGIANVKEGVEYGANDTEFTGTYARNVVGIGTVVGQSTAGIITGG</sequence>
<comment type="caution">
    <text evidence="1">The sequence shown here is derived from an EMBL/GenBank/DDBJ whole genome shotgun (WGS) entry which is preliminary data.</text>
</comment>
<dbReference type="EMBL" id="LAZR01056489">
    <property type="protein sequence ID" value="KKK74077.1"/>
    <property type="molecule type" value="Genomic_DNA"/>
</dbReference>
<dbReference type="AlphaFoldDB" id="A0A0F8XYA4"/>
<gene>
    <name evidence="1" type="ORF">LCGC14_2887360</name>
</gene>
<organism evidence="1">
    <name type="scientific">marine sediment metagenome</name>
    <dbReference type="NCBI Taxonomy" id="412755"/>
    <lineage>
        <taxon>unclassified sequences</taxon>
        <taxon>metagenomes</taxon>
        <taxon>ecological metagenomes</taxon>
    </lineage>
</organism>
<feature type="non-terminal residue" evidence="1">
    <location>
        <position position="1"/>
    </location>
</feature>
<proteinExistence type="predicted"/>